<feature type="compositionally biased region" description="Acidic residues" evidence="1">
    <location>
        <begin position="366"/>
        <end position="375"/>
    </location>
</feature>
<feature type="region of interest" description="Disordered" evidence="1">
    <location>
        <begin position="44"/>
        <end position="275"/>
    </location>
</feature>
<evidence type="ECO:0000313" key="3">
    <source>
        <dbReference type="Proteomes" id="UP001385951"/>
    </source>
</evidence>
<dbReference type="AlphaFoldDB" id="A0AAW0G115"/>
<gene>
    <name evidence="2" type="ORF">QCA50_012726</name>
</gene>
<protein>
    <submittedName>
        <fullName evidence="2">Uncharacterized protein</fullName>
    </submittedName>
</protein>
<evidence type="ECO:0000256" key="1">
    <source>
        <dbReference type="SAM" id="MobiDB-lite"/>
    </source>
</evidence>
<feature type="compositionally biased region" description="Polar residues" evidence="1">
    <location>
        <begin position="316"/>
        <end position="346"/>
    </location>
</feature>
<sequence>MSKFQERLEKKMPIPEIFTCVPDMAILRRESRESAKEAGKVAFQIEQSNLTSTPVPADIARNSTRTTITPEYAEPVLSERSLHRPARATGGTSQGQAKRSKTSTSNSNKRKVPNTRASNTHLDESVSRQRKDREARQLSRSKSKNPNRHRDLPSLDDDVIVLDEEPAPVSPKRKAIPTSQKSTNTPQSVNSQPSLNAESNKDRSSNHTNPTIENVPNTTKQTIAKLTSQPKSSNQIIPKSNKQSPNKTNPKPKTHSNPSSRVENISTNSMSDSRDYLMTGNEITTGTTSFQQNNQSPKASKSILASANSLIDTVMSNATIPTPPKNQENLSIKGTDNFQSNNAQIQNRDDPKINSNGQLEPALSDGPEEEINDDEPIPVSFQGIEKWTPEHVKCLSDAFYKPNTGLNEDIIRLFKEKFQVVLQRRNAAYLAYHYGFRNRLFLKYNGAFNLVYQIHGPAKWGNAKTILNHMHKAGFYKTLSRNWNKPDPRNSQPNTLGLVQAAENVGASQDGSGLLLPRNKQPNPNLVIPSNDQPPSENGQPRDRNMLSFLTGNAINNIDPRLLNTSVSSDKNAHHPSVPSNPAKENSLNSDNQNVRLSQAEPKSNPNFTAQSQKSTGTSLPHLHPTVASNGGSVSHLHLHSTSTSKKSPNLSTSQLNLKKPFVWSRECVMALKEADMLLDQQNPKKNVYYTQFIRRNTGVNIPWLIIKEKLDELHGVKKVQSSNSDLPHKRSLSINEYSRHFSDPSVQEDQGALHPGAQTIPQPKLDSIHDSTNRPHVDGVPLASRYDRYVPSGSDIPKIVNGIGTNGWNVKDKFQTGLPPKGWTESNLVNGSLNEIRNPNRYDRYVPSGINGSRTSPNAVNEFEELIHQMQVNEKPDEYYSRKFDGISLRPWSFDMAKVLVSTIEYMTQPHPELSDATIKVVKSNLVVIISLRLLRQFKGNIGVEDVKAKLLKLEELDVFDDTSCELIDQYCLTD</sequence>
<dbReference type="EMBL" id="JASBNA010000027">
    <property type="protein sequence ID" value="KAK7684084.1"/>
    <property type="molecule type" value="Genomic_DNA"/>
</dbReference>
<feature type="compositionally biased region" description="Polar residues" evidence="1">
    <location>
        <begin position="45"/>
        <end position="54"/>
    </location>
</feature>
<organism evidence="2 3">
    <name type="scientific">Cerrena zonata</name>
    <dbReference type="NCBI Taxonomy" id="2478898"/>
    <lineage>
        <taxon>Eukaryota</taxon>
        <taxon>Fungi</taxon>
        <taxon>Dikarya</taxon>
        <taxon>Basidiomycota</taxon>
        <taxon>Agaricomycotina</taxon>
        <taxon>Agaricomycetes</taxon>
        <taxon>Polyporales</taxon>
        <taxon>Cerrenaceae</taxon>
        <taxon>Cerrena</taxon>
    </lineage>
</organism>
<feature type="compositionally biased region" description="Basic and acidic residues" evidence="1">
    <location>
        <begin position="767"/>
        <end position="778"/>
    </location>
</feature>
<feature type="region of interest" description="Disordered" evidence="1">
    <location>
        <begin position="564"/>
        <end position="654"/>
    </location>
</feature>
<keyword evidence="3" id="KW-1185">Reference proteome</keyword>
<accession>A0AAW0G115</accession>
<feature type="compositionally biased region" description="Polar residues" evidence="1">
    <location>
        <begin position="520"/>
        <end position="539"/>
    </location>
</feature>
<proteinExistence type="predicted"/>
<dbReference type="Proteomes" id="UP001385951">
    <property type="component" value="Unassembled WGS sequence"/>
</dbReference>
<evidence type="ECO:0000313" key="2">
    <source>
        <dbReference type="EMBL" id="KAK7684084.1"/>
    </source>
</evidence>
<feature type="region of interest" description="Disordered" evidence="1">
    <location>
        <begin position="759"/>
        <end position="781"/>
    </location>
</feature>
<feature type="region of interest" description="Disordered" evidence="1">
    <location>
        <begin position="508"/>
        <end position="545"/>
    </location>
</feature>
<feature type="compositionally biased region" description="Polar residues" evidence="1">
    <location>
        <begin position="206"/>
        <end position="271"/>
    </location>
</feature>
<feature type="compositionally biased region" description="Polar residues" evidence="1">
    <location>
        <begin position="578"/>
        <end position="619"/>
    </location>
</feature>
<reference evidence="2 3" key="1">
    <citation type="submission" date="2022-09" db="EMBL/GenBank/DDBJ databases">
        <authorList>
            <person name="Palmer J.M."/>
        </authorList>
    </citation>
    <scope>NUCLEOTIDE SEQUENCE [LARGE SCALE GENOMIC DNA]</scope>
    <source>
        <strain evidence="2 3">DSM 7382</strain>
    </source>
</reference>
<feature type="compositionally biased region" description="Polar residues" evidence="1">
    <location>
        <begin position="177"/>
        <end position="198"/>
    </location>
</feature>
<comment type="caution">
    <text evidence="2">The sequence shown here is derived from an EMBL/GenBank/DDBJ whole genome shotgun (WGS) entry which is preliminary data.</text>
</comment>
<feature type="compositionally biased region" description="Acidic residues" evidence="1">
    <location>
        <begin position="154"/>
        <end position="166"/>
    </location>
</feature>
<feature type="compositionally biased region" description="Basic and acidic residues" evidence="1">
    <location>
        <begin position="121"/>
        <end position="137"/>
    </location>
</feature>
<feature type="region of interest" description="Disordered" evidence="1">
    <location>
        <begin position="316"/>
        <end position="375"/>
    </location>
</feature>
<name>A0AAW0G115_9APHY</name>